<keyword evidence="2 7" id="KW-0813">Transport</keyword>
<evidence type="ECO:0000256" key="2">
    <source>
        <dbReference type="ARBA" id="ARBA00022448"/>
    </source>
</evidence>
<keyword evidence="10" id="KW-1185">Reference proteome</keyword>
<dbReference type="InterPro" id="IPR012292">
    <property type="entry name" value="Globin/Proto"/>
</dbReference>
<dbReference type="AlphaFoldDB" id="A0A8C5PJ33"/>
<dbReference type="GO" id="GO:0005833">
    <property type="term" value="C:hemoglobin complex"/>
    <property type="evidence" value="ECO:0007669"/>
    <property type="project" value="TreeGrafter"/>
</dbReference>
<dbReference type="PANTHER" id="PTHR11442">
    <property type="entry name" value="HEMOGLOBIN FAMILY MEMBER"/>
    <property type="match status" value="1"/>
</dbReference>
<evidence type="ECO:0000256" key="3">
    <source>
        <dbReference type="ARBA" id="ARBA00022617"/>
    </source>
</evidence>
<name>A0A8C5PJ33_9ANUR</name>
<evidence type="ECO:0000313" key="10">
    <source>
        <dbReference type="Proteomes" id="UP000694569"/>
    </source>
</evidence>
<organism evidence="9 10">
    <name type="scientific">Leptobrachium leishanense</name>
    <name type="common">Leishan spiny toad</name>
    <dbReference type="NCBI Taxonomy" id="445787"/>
    <lineage>
        <taxon>Eukaryota</taxon>
        <taxon>Metazoa</taxon>
        <taxon>Chordata</taxon>
        <taxon>Craniata</taxon>
        <taxon>Vertebrata</taxon>
        <taxon>Euteleostomi</taxon>
        <taxon>Amphibia</taxon>
        <taxon>Batrachia</taxon>
        <taxon>Anura</taxon>
        <taxon>Pelobatoidea</taxon>
        <taxon>Megophryidae</taxon>
        <taxon>Leptobrachium</taxon>
    </lineage>
</organism>
<dbReference type="Pfam" id="PF00042">
    <property type="entry name" value="Globin"/>
    <property type="match status" value="1"/>
</dbReference>
<comment type="similarity">
    <text evidence="1 7">Belongs to the globin family.</text>
</comment>
<dbReference type="GO" id="GO:0043177">
    <property type="term" value="F:organic acid binding"/>
    <property type="evidence" value="ECO:0007669"/>
    <property type="project" value="TreeGrafter"/>
</dbReference>
<accession>A0A8C5PJ33</accession>
<feature type="domain" description="Globin" evidence="8">
    <location>
        <begin position="1"/>
        <end position="120"/>
    </location>
</feature>
<dbReference type="GO" id="GO:0031838">
    <property type="term" value="C:haptoglobin-hemoglobin complex"/>
    <property type="evidence" value="ECO:0007669"/>
    <property type="project" value="TreeGrafter"/>
</dbReference>
<dbReference type="GO" id="GO:0004601">
    <property type="term" value="F:peroxidase activity"/>
    <property type="evidence" value="ECO:0007669"/>
    <property type="project" value="TreeGrafter"/>
</dbReference>
<keyword evidence="6" id="KW-0408">Iron</keyword>
<reference evidence="9" key="2">
    <citation type="submission" date="2025-09" db="UniProtKB">
        <authorList>
            <consortium name="Ensembl"/>
        </authorList>
    </citation>
    <scope>IDENTIFICATION</scope>
</reference>
<dbReference type="PROSITE" id="PS01033">
    <property type="entry name" value="GLOBIN"/>
    <property type="match status" value="1"/>
</dbReference>
<evidence type="ECO:0000256" key="5">
    <source>
        <dbReference type="ARBA" id="ARBA00022723"/>
    </source>
</evidence>
<sequence length="120" mass="13944">PIPWSDTLLVVFPWTQRHFKPPGNAKVQAHGKKVLGAINNAVHHLDSMIKLHIDPENFRVCILIIFRVTYTFLPYVPLSAETQEIFPHTVDDTYCGVVSHSKSKWRMLYFHFRHAKVKHS</sequence>
<dbReference type="InterPro" id="IPR050056">
    <property type="entry name" value="Hemoglobin_oxygen_transport"/>
</dbReference>
<dbReference type="GO" id="GO:0005344">
    <property type="term" value="F:oxygen carrier activity"/>
    <property type="evidence" value="ECO:0007669"/>
    <property type="project" value="UniProtKB-KW"/>
</dbReference>
<dbReference type="InterPro" id="IPR000971">
    <property type="entry name" value="Globin"/>
</dbReference>
<evidence type="ECO:0000256" key="6">
    <source>
        <dbReference type="ARBA" id="ARBA00023004"/>
    </source>
</evidence>
<dbReference type="GO" id="GO:0042744">
    <property type="term" value="P:hydrogen peroxide catabolic process"/>
    <property type="evidence" value="ECO:0007669"/>
    <property type="project" value="TreeGrafter"/>
</dbReference>
<evidence type="ECO:0000256" key="1">
    <source>
        <dbReference type="ARBA" id="ARBA00008705"/>
    </source>
</evidence>
<proteinExistence type="inferred from homology"/>
<evidence type="ECO:0000256" key="7">
    <source>
        <dbReference type="RuleBase" id="RU000356"/>
    </source>
</evidence>
<dbReference type="SUPFAM" id="SSF46458">
    <property type="entry name" value="Globin-like"/>
    <property type="match status" value="1"/>
</dbReference>
<keyword evidence="5" id="KW-0479">Metal-binding</keyword>
<dbReference type="Gene3D" id="1.10.490.10">
    <property type="entry name" value="Globins"/>
    <property type="match status" value="1"/>
</dbReference>
<dbReference type="GO" id="GO:0072562">
    <property type="term" value="C:blood microparticle"/>
    <property type="evidence" value="ECO:0007669"/>
    <property type="project" value="TreeGrafter"/>
</dbReference>
<dbReference type="GO" id="GO:0046872">
    <property type="term" value="F:metal ion binding"/>
    <property type="evidence" value="ECO:0007669"/>
    <property type="project" value="UniProtKB-KW"/>
</dbReference>
<dbReference type="PANTHER" id="PTHR11442:SF7">
    <property type="entry name" value="HEMOGLOBIN SUBUNIT EPSILON"/>
    <property type="match status" value="1"/>
</dbReference>
<keyword evidence="4 7" id="KW-0561">Oxygen transport</keyword>
<dbReference type="Ensembl" id="ENSLLET00000024473.1">
    <property type="protein sequence ID" value="ENSLLEP00000023579.1"/>
    <property type="gene ID" value="ENSLLEG00000013431.1"/>
</dbReference>
<evidence type="ECO:0000256" key="4">
    <source>
        <dbReference type="ARBA" id="ARBA00022621"/>
    </source>
</evidence>
<dbReference type="GO" id="GO:0020037">
    <property type="term" value="F:heme binding"/>
    <property type="evidence" value="ECO:0007669"/>
    <property type="project" value="InterPro"/>
</dbReference>
<dbReference type="GO" id="GO:0031720">
    <property type="term" value="F:haptoglobin binding"/>
    <property type="evidence" value="ECO:0007669"/>
    <property type="project" value="TreeGrafter"/>
</dbReference>
<reference evidence="9" key="1">
    <citation type="submission" date="2025-08" db="UniProtKB">
        <authorList>
            <consortium name="Ensembl"/>
        </authorList>
    </citation>
    <scope>IDENTIFICATION</scope>
</reference>
<evidence type="ECO:0000313" key="9">
    <source>
        <dbReference type="Ensembl" id="ENSLLEP00000023579.1"/>
    </source>
</evidence>
<dbReference type="Proteomes" id="UP000694569">
    <property type="component" value="Unplaced"/>
</dbReference>
<keyword evidence="3 7" id="KW-0349">Heme</keyword>
<dbReference type="InterPro" id="IPR009050">
    <property type="entry name" value="Globin-like_sf"/>
</dbReference>
<evidence type="ECO:0000259" key="8">
    <source>
        <dbReference type="PROSITE" id="PS01033"/>
    </source>
</evidence>
<dbReference type="GO" id="GO:0019825">
    <property type="term" value="F:oxygen binding"/>
    <property type="evidence" value="ECO:0007669"/>
    <property type="project" value="InterPro"/>
</dbReference>
<protein>
    <recommendedName>
        <fullName evidence="8">Globin domain-containing protein</fullName>
    </recommendedName>
</protein>